<reference evidence="7" key="1">
    <citation type="journal article" date="2023" name="GigaByte">
        <title>Genome assembly of the bearded iris, Iris pallida Lam.</title>
        <authorList>
            <person name="Bruccoleri R.E."/>
            <person name="Oakeley E.J."/>
            <person name="Faust A.M.E."/>
            <person name="Altorfer M."/>
            <person name="Dessus-Babus S."/>
            <person name="Burckhardt D."/>
            <person name="Oertli M."/>
            <person name="Naumann U."/>
            <person name="Petersen F."/>
            <person name="Wong J."/>
        </authorList>
    </citation>
    <scope>NUCLEOTIDE SEQUENCE</scope>
    <source>
        <strain evidence="7">GSM-AAB239-AS_SAM_17_03QT</strain>
    </source>
</reference>
<evidence type="ECO:0000256" key="4">
    <source>
        <dbReference type="ARBA" id="ARBA00023054"/>
    </source>
</evidence>
<dbReference type="EMBL" id="JANAVB010025800">
    <property type="protein sequence ID" value="KAJ6820004.1"/>
    <property type="molecule type" value="Genomic_DNA"/>
</dbReference>
<dbReference type="PANTHER" id="PTHR33405:SF17">
    <property type="entry name" value="PROTEIN FLC EXPRESSOR"/>
    <property type="match status" value="1"/>
</dbReference>
<protein>
    <submittedName>
        <fullName evidence="7">Uncharacterized protein</fullName>
    </submittedName>
</protein>
<organism evidence="7 8">
    <name type="scientific">Iris pallida</name>
    <name type="common">Sweet iris</name>
    <dbReference type="NCBI Taxonomy" id="29817"/>
    <lineage>
        <taxon>Eukaryota</taxon>
        <taxon>Viridiplantae</taxon>
        <taxon>Streptophyta</taxon>
        <taxon>Embryophyta</taxon>
        <taxon>Tracheophyta</taxon>
        <taxon>Spermatophyta</taxon>
        <taxon>Magnoliopsida</taxon>
        <taxon>Liliopsida</taxon>
        <taxon>Asparagales</taxon>
        <taxon>Iridaceae</taxon>
        <taxon>Iridoideae</taxon>
        <taxon>Irideae</taxon>
        <taxon>Iris</taxon>
    </lineage>
</organism>
<dbReference type="GO" id="GO:0030154">
    <property type="term" value="P:cell differentiation"/>
    <property type="evidence" value="ECO:0007669"/>
    <property type="project" value="UniProtKB-KW"/>
</dbReference>
<evidence type="ECO:0000256" key="6">
    <source>
        <dbReference type="SAM" id="Coils"/>
    </source>
</evidence>
<reference evidence="7" key="2">
    <citation type="submission" date="2023-04" db="EMBL/GenBank/DDBJ databases">
        <authorList>
            <person name="Bruccoleri R.E."/>
            <person name="Oakeley E.J."/>
            <person name="Faust A.-M."/>
            <person name="Dessus-Babus S."/>
            <person name="Altorfer M."/>
            <person name="Burckhardt D."/>
            <person name="Oertli M."/>
            <person name="Naumann U."/>
            <person name="Petersen F."/>
            <person name="Wong J."/>
        </authorList>
    </citation>
    <scope>NUCLEOTIDE SEQUENCE</scope>
    <source>
        <strain evidence="7">GSM-AAB239-AS_SAM_17_03QT</strain>
        <tissue evidence="7">Leaf</tissue>
    </source>
</reference>
<sequence>MRVEDEARAVDGMRMELVQVRSGVSKLGQLRDELLERLKELKDELERVRGEMGRSEEIKEEIEMMRKELERGRLAVEYEKKVHADNLEQSKAMEKTCFPWLERLKICVLNLPTQKKEHEQQLQLLQTQVRDMLKLMEIVRWHMGEIHILMLLVYIR</sequence>
<evidence type="ECO:0000256" key="1">
    <source>
        <dbReference type="ARBA" id="ARBA00005405"/>
    </source>
</evidence>
<keyword evidence="4 6" id="KW-0175">Coiled coil</keyword>
<comment type="caution">
    <text evidence="7">The sequence shown here is derived from an EMBL/GenBank/DDBJ whole genome shotgun (WGS) entry which is preliminary data.</text>
</comment>
<evidence type="ECO:0000256" key="5">
    <source>
        <dbReference type="ARBA" id="ARBA00023089"/>
    </source>
</evidence>
<dbReference type="Proteomes" id="UP001140949">
    <property type="component" value="Unassembled WGS sequence"/>
</dbReference>
<gene>
    <name evidence="7" type="ORF">M6B38_398845</name>
</gene>
<keyword evidence="8" id="KW-1185">Reference proteome</keyword>
<evidence type="ECO:0000256" key="3">
    <source>
        <dbReference type="ARBA" id="ARBA00022782"/>
    </source>
</evidence>
<dbReference type="AlphaFoldDB" id="A0AAX6FUD0"/>
<dbReference type="GO" id="GO:0009908">
    <property type="term" value="P:flower development"/>
    <property type="evidence" value="ECO:0007669"/>
    <property type="project" value="UniProtKB-KW"/>
</dbReference>
<comment type="similarity">
    <text evidence="1">Belongs to the FLX family.</text>
</comment>
<feature type="coiled-coil region" evidence="6">
    <location>
        <begin position="24"/>
        <end position="75"/>
    </location>
</feature>
<evidence type="ECO:0000313" key="7">
    <source>
        <dbReference type="EMBL" id="KAJ6820004.1"/>
    </source>
</evidence>
<accession>A0AAX6FUD0</accession>
<proteinExistence type="inferred from homology"/>
<evidence type="ECO:0000256" key="2">
    <source>
        <dbReference type="ARBA" id="ARBA00022473"/>
    </source>
</evidence>
<dbReference type="InterPro" id="IPR040353">
    <property type="entry name" value="FLX/FLX-like"/>
</dbReference>
<evidence type="ECO:0000313" key="8">
    <source>
        <dbReference type="Proteomes" id="UP001140949"/>
    </source>
</evidence>
<dbReference type="PANTHER" id="PTHR33405">
    <property type="entry name" value="PROTEIN FLX-LIKE 2"/>
    <property type="match status" value="1"/>
</dbReference>
<name>A0AAX6FUD0_IRIPA</name>
<keyword evidence="3" id="KW-0221">Differentiation</keyword>
<keyword evidence="5" id="KW-0287">Flowering</keyword>
<keyword evidence="2" id="KW-0217">Developmental protein</keyword>